<reference evidence="1" key="2">
    <citation type="journal article" date="2018" name="Mitochondrial DNA Part B Resour">
        <title>Characterization of the complete chloroplast genome of Allium prattii.</title>
        <authorList>
            <person name="Jin F.-Y."/>
            <person name="Xie D.-F."/>
            <person name="Zhou S.-D."/>
            <person name="He X.-J."/>
        </authorList>
    </citation>
    <scope>NUCLEOTIDE SEQUENCE</scope>
</reference>
<gene>
    <name evidence="1" type="primary">infA</name>
</gene>
<evidence type="ECO:0000313" key="1">
    <source>
        <dbReference type="EMBL" id="AVK80071.1"/>
    </source>
</evidence>
<accession>A0A343UZG6</accession>
<name>A0A343UZG6_9ASPA</name>
<proteinExistence type="predicted"/>
<dbReference type="AlphaFoldDB" id="A0A343UZG6"/>
<keyword evidence="1" id="KW-0648">Protein biosynthesis</keyword>
<dbReference type="GeneID" id="36492341"/>
<sequence>MIHEGLITESFPNGMLSEFVYIMKI</sequence>
<dbReference type="RefSeq" id="YP_009475628.1">
    <property type="nucleotide sequence ID" value="NC_037432.1"/>
</dbReference>
<reference evidence="1" key="1">
    <citation type="submission" date="2017-12" db="EMBL/GenBank/DDBJ databases">
        <authorList>
            <person name="Hurst M.R.H."/>
        </authorList>
    </citation>
    <scope>NUCLEOTIDE SEQUENCE</scope>
</reference>
<dbReference type="EMBL" id="MG739457">
    <property type="protein sequence ID" value="AVK80071.1"/>
    <property type="molecule type" value="Genomic_DNA"/>
</dbReference>
<keyword evidence="1" id="KW-0150">Chloroplast</keyword>
<geneLocation type="chloroplast" evidence="1"/>
<keyword evidence="1" id="KW-0934">Plastid</keyword>
<organism evidence="1">
    <name type="scientific">Allium prattii</name>
    <dbReference type="NCBI Taxonomy" id="743510"/>
    <lineage>
        <taxon>Eukaryota</taxon>
        <taxon>Viridiplantae</taxon>
        <taxon>Streptophyta</taxon>
        <taxon>Embryophyta</taxon>
        <taxon>Tracheophyta</taxon>
        <taxon>Spermatophyta</taxon>
        <taxon>Magnoliopsida</taxon>
        <taxon>Liliopsida</taxon>
        <taxon>Asparagales</taxon>
        <taxon>Amaryllidaceae</taxon>
        <taxon>Allioideae</taxon>
        <taxon>Allieae</taxon>
        <taxon>Allium</taxon>
    </lineage>
</organism>
<keyword evidence="1" id="KW-0396">Initiation factor</keyword>
<protein>
    <submittedName>
        <fullName evidence="1">Translational initiation factor 1</fullName>
    </submittedName>
</protein>
<dbReference type="GO" id="GO:0003743">
    <property type="term" value="F:translation initiation factor activity"/>
    <property type="evidence" value="ECO:0007669"/>
    <property type="project" value="UniProtKB-KW"/>
</dbReference>